<proteinExistence type="predicted"/>
<name>A0ACC0V6Z6_9HYPO</name>
<protein>
    <submittedName>
        <fullName evidence="1">Uncharacterized protein</fullName>
    </submittedName>
</protein>
<comment type="caution">
    <text evidence="1">The sequence shown here is derived from an EMBL/GenBank/DDBJ whole genome shotgun (WGS) entry which is preliminary data.</text>
</comment>
<reference evidence="1" key="1">
    <citation type="submission" date="2022-10" db="EMBL/GenBank/DDBJ databases">
        <title>Complete Genome of Trichothecium roseum strain YXFP-22015, a Plant Pathogen Isolated from Citrus.</title>
        <authorList>
            <person name="Wang Y."/>
            <person name="Zhu L."/>
        </authorList>
    </citation>
    <scope>NUCLEOTIDE SEQUENCE</scope>
    <source>
        <strain evidence="1">YXFP-22015</strain>
    </source>
</reference>
<accession>A0ACC0V6Z6</accession>
<dbReference type="Proteomes" id="UP001163324">
    <property type="component" value="Chromosome 3"/>
</dbReference>
<dbReference type="EMBL" id="CM047942">
    <property type="protein sequence ID" value="KAI9902160.1"/>
    <property type="molecule type" value="Genomic_DNA"/>
</dbReference>
<gene>
    <name evidence="1" type="ORF">N3K66_003977</name>
</gene>
<sequence>METRENASICAQLQGAKSHSELADGLRALKNSIVGHRQKKEEWIQLGALPYVIQAVRPNSPPGNINGGAARIQLVPQKLSDADDSKLQALQLIASFACGGAEFLGPLHATQILPNVLACTNPYTNPPQIVISALRALTEMANSAALVKSSCPYDLQSLADQLFVPQTLHSFNAILSLTTTGHAAQTEISLVAGLISRLCKEENHKQELATSGILDTLATRLASVAVRQEMIVPGARLFALKDGICEAFPDPAPPNMKLAPILSAISAIIRDSKYRAYRFSHAPSIMAVFPSVRYEHLNDAADPLHGLKHPFTAMEYVLPVVPTATSSRNKSSASATTSDRSDDRVPRVSSTIDTRQASGEVASNDIDDEIENPIIPWLTYLARTQNRDERLMAISVLSSLYRAGLGLKGYRERSIGFLVVPLVVEMMIKVEEDGPADSLPSASQRMILEEAPLTLAHLITDSESLQKAAFECDAVMVLTKLLRRSYTPVPPSGGQPWTATPGNAMEVEERPSTAQLGEKGEDALLVHRIRTREAVLKAVGALAAGNEDYRKAFVTAEDFIPLVVESLSEFPEKPQVVKDRSKEKQSSDPRPTIATPAYGRNTASVIVAACHVIRVLTRSVAILRTAIVDHDVAAPIFETMKHSDINMQIAATSTMVNLVMEVSPVREMLTEKGVMSILCEHAHSDNGSLRLNALWALKHFVHAVPPEVKKACLEELEPGWLVQLIYNDNVDVAANARQRAPSGEETEEDTEISTTNDTYRWINAVNGVVKQLDASSSSRMRQAENKLATIRELELNPSRRARNDDLAIQEQGLEFIRNFIGIPGHNTMVDSQSEVTRMVDHLFSELGQDRLFDIMVSKLRSRVLNPFSRRTSTPGRETRLIHPHPQLIVPVLYILVHMAASDNRHRQLVIAQTELLKMLSQHTNSKDREVRLALCHLIVNLLWSDEPSETESNMQRAHELKRLGFQTKMDALTNGDVDLNVRERAKHAVWSMENALY</sequence>
<organism evidence="1 2">
    <name type="scientific">Trichothecium roseum</name>
    <dbReference type="NCBI Taxonomy" id="47278"/>
    <lineage>
        <taxon>Eukaryota</taxon>
        <taxon>Fungi</taxon>
        <taxon>Dikarya</taxon>
        <taxon>Ascomycota</taxon>
        <taxon>Pezizomycotina</taxon>
        <taxon>Sordariomycetes</taxon>
        <taxon>Hypocreomycetidae</taxon>
        <taxon>Hypocreales</taxon>
        <taxon>Hypocreales incertae sedis</taxon>
        <taxon>Trichothecium</taxon>
    </lineage>
</organism>
<keyword evidence="2" id="KW-1185">Reference proteome</keyword>
<evidence type="ECO:0000313" key="2">
    <source>
        <dbReference type="Proteomes" id="UP001163324"/>
    </source>
</evidence>
<evidence type="ECO:0000313" key="1">
    <source>
        <dbReference type="EMBL" id="KAI9902160.1"/>
    </source>
</evidence>